<dbReference type="RefSeq" id="WP_079685451.1">
    <property type="nucleotide sequence ID" value="NZ_FUZU01000001.1"/>
</dbReference>
<dbReference type="SUPFAM" id="SSF160631">
    <property type="entry name" value="SMI1/KNR4-like"/>
    <property type="match status" value="1"/>
</dbReference>
<dbReference type="EMBL" id="FUZU01000001">
    <property type="protein sequence ID" value="SKC47562.1"/>
    <property type="molecule type" value="Genomic_DNA"/>
</dbReference>
<feature type="domain" description="Knr4/Smi1-like" evidence="1">
    <location>
        <begin position="13"/>
        <end position="135"/>
    </location>
</feature>
<dbReference type="Gene3D" id="3.40.1580.10">
    <property type="entry name" value="SMI1/KNR4-like"/>
    <property type="match status" value="1"/>
</dbReference>
<evidence type="ECO:0000259" key="1">
    <source>
        <dbReference type="Pfam" id="PF09346"/>
    </source>
</evidence>
<accession>A0A1T5J8G3</accession>
<reference evidence="2 3" key="1">
    <citation type="submission" date="2017-02" db="EMBL/GenBank/DDBJ databases">
        <authorList>
            <person name="Peterson S.W."/>
        </authorList>
    </citation>
    <scope>NUCLEOTIDE SEQUENCE [LARGE SCALE GENOMIC DNA]</scope>
    <source>
        <strain evidence="2 3">DSM 25262</strain>
    </source>
</reference>
<dbReference type="AlphaFoldDB" id="A0A1T5J8G3"/>
<gene>
    <name evidence="2" type="ORF">SAMN05660236_0860</name>
</gene>
<proteinExistence type="predicted"/>
<keyword evidence="3" id="KW-1185">Reference proteome</keyword>
<dbReference type="InterPro" id="IPR037883">
    <property type="entry name" value="Knr4/Smi1-like_sf"/>
</dbReference>
<dbReference type="OrthoDB" id="1148097at2"/>
<dbReference type="Proteomes" id="UP000190961">
    <property type="component" value="Unassembled WGS sequence"/>
</dbReference>
<name>A0A1T5J8G3_9BACT</name>
<dbReference type="Pfam" id="PF09346">
    <property type="entry name" value="SMI1_KNR4"/>
    <property type="match status" value="1"/>
</dbReference>
<evidence type="ECO:0000313" key="2">
    <source>
        <dbReference type="EMBL" id="SKC47562.1"/>
    </source>
</evidence>
<dbReference type="InterPro" id="IPR018958">
    <property type="entry name" value="Knr4/Smi1-like_dom"/>
</dbReference>
<organism evidence="2 3">
    <name type="scientific">Ohtaekwangia koreensis</name>
    <dbReference type="NCBI Taxonomy" id="688867"/>
    <lineage>
        <taxon>Bacteria</taxon>
        <taxon>Pseudomonadati</taxon>
        <taxon>Bacteroidota</taxon>
        <taxon>Cytophagia</taxon>
        <taxon>Cytophagales</taxon>
        <taxon>Fulvivirgaceae</taxon>
        <taxon>Ohtaekwangia</taxon>
    </lineage>
</organism>
<dbReference type="STRING" id="688867.SAMN05660236_0860"/>
<sequence>MKLLQINEKGPDVTGEEFDKFEKIVEAKLPEDFKLFLEKQNPKRTIERSIVKGDNQYTVFNWLPLSESDELSLASTFEWTKDLLEGKYLAFALDAGDWLFVISINQNDYGQIFFCRPDQELSEIIKLADSFEEFIIALQPYDENK</sequence>
<evidence type="ECO:0000313" key="3">
    <source>
        <dbReference type="Proteomes" id="UP000190961"/>
    </source>
</evidence>
<protein>
    <submittedName>
        <fullName evidence="2">SMI1 / KNR4 family (SUKH-1)</fullName>
    </submittedName>
</protein>